<dbReference type="RefSeq" id="WP_109246111.1">
    <property type="nucleotide sequence ID" value="NZ_BFFO01000007.1"/>
</dbReference>
<dbReference type="GO" id="GO:0030288">
    <property type="term" value="C:outer membrane-bounded periplasmic space"/>
    <property type="evidence" value="ECO:0007669"/>
    <property type="project" value="TreeGrafter"/>
</dbReference>
<evidence type="ECO:0000313" key="4">
    <source>
        <dbReference type="EMBL" id="GBG97154.1"/>
    </source>
</evidence>
<dbReference type="AlphaFoldDB" id="A0A2R5HGL3"/>
<protein>
    <submittedName>
        <fullName evidence="4">5'-nucleotidase</fullName>
    </submittedName>
</protein>
<feature type="domain" description="DUF5648" evidence="3">
    <location>
        <begin position="34"/>
        <end position="165"/>
    </location>
</feature>
<dbReference type="Gene3D" id="3.60.21.10">
    <property type="match status" value="1"/>
</dbReference>
<evidence type="ECO:0000259" key="2">
    <source>
        <dbReference type="Pfam" id="PF02872"/>
    </source>
</evidence>
<dbReference type="Gene3D" id="3.90.780.10">
    <property type="entry name" value="5'-Nucleotidase, C-terminal domain"/>
    <property type="match status" value="1"/>
</dbReference>
<dbReference type="InterPro" id="IPR006179">
    <property type="entry name" value="5_nucleotidase/apyrase"/>
</dbReference>
<dbReference type="SUPFAM" id="SSF55816">
    <property type="entry name" value="5'-nucleotidase (syn. UDP-sugar hydrolase), C-terminal domain"/>
    <property type="match status" value="1"/>
</dbReference>
<dbReference type="Pfam" id="PF02872">
    <property type="entry name" value="5_nucleotid_C"/>
    <property type="match status" value="1"/>
</dbReference>
<reference evidence="4 5" key="1">
    <citation type="journal article" date="2018" name="Genome Announc.">
        <title>Draft Genome Sequence of Lactococcus sp. Strain NtB2 (JCM 32569), Isolated from the Gut of the Higher Termite Nasutitermes takasagoensis.</title>
        <authorList>
            <person name="Noda S."/>
            <person name="Aihara C."/>
            <person name="Yuki M."/>
            <person name="Ohkuma M."/>
        </authorList>
    </citation>
    <scope>NUCLEOTIDE SEQUENCE [LARGE SCALE GENOMIC DNA]</scope>
    <source>
        <strain evidence="4 5">NtB2</strain>
    </source>
</reference>
<dbReference type="PANTHER" id="PTHR11575">
    <property type="entry name" value="5'-NUCLEOTIDASE-RELATED"/>
    <property type="match status" value="1"/>
</dbReference>
<dbReference type="OrthoDB" id="9801679at2"/>
<dbReference type="InterPro" id="IPR036907">
    <property type="entry name" value="5'-Nucleotdase_C_sf"/>
</dbReference>
<dbReference type="PANTHER" id="PTHR11575:SF24">
    <property type="entry name" value="5'-NUCLEOTIDASE"/>
    <property type="match status" value="1"/>
</dbReference>
<comment type="caution">
    <text evidence="4">The sequence shown here is derived from an EMBL/GenBank/DDBJ whole genome shotgun (WGS) entry which is preliminary data.</text>
</comment>
<name>A0A2R5HGL3_9LACT</name>
<evidence type="ECO:0000256" key="1">
    <source>
        <dbReference type="SAM" id="SignalP"/>
    </source>
</evidence>
<feature type="chain" id="PRO_5015308058" evidence="1">
    <location>
        <begin position="27"/>
        <end position="799"/>
    </location>
</feature>
<dbReference type="InterPro" id="IPR029052">
    <property type="entry name" value="Metallo-depent_PP-like"/>
</dbReference>
<accession>A0A2R5HGL3</accession>
<dbReference type="GO" id="GO:0008253">
    <property type="term" value="F:5'-nucleotidase activity"/>
    <property type="evidence" value="ECO:0007669"/>
    <property type="project" value="TreeGrafter"/>
</dbReference>
<dbReference type="EMBL" id="BFFO01000007">
    <property type="protein sequence ID" value="GBG97154.1"/>
    <property type="molecule type" value="Genomic_DNA"/>
</dbReference>
<dbReference type="PRINTS" id="PR01607">
    <property type="entry name" value="APYRASEFAMLY"/>
</dbReference>
<organism evidence="4 5">
    <name type="scientific">Lactococcus termiticola</name>
    <dbReference type="NCBI Taxonomy" id="2169526"/>
    <lineage>
        <taxon>Bacteria</taxon>
        <taxon>Bacillati</taxon>
        <taxon>Bacillota</taxon>
        <taxon>Bacilli</taxon>
        <taxon>Lactobacillales</taxon>
        <taxon>Streptococcaceae</taxon>
        <taxon>Lactococcus</taxon>
    </lineage>
</organism>
<dbReference type="SUPFAM" id="SSF56300">
    <property type="entry name" value="Metallo-dependent phosphatases"/>
    <property type="match status" value="1"/>
</dbReference>
<dbReference type="Pfam" id="PF18885">
    <property type="entry name" value="DUF5648"/>
    <property type="match status" value="1"/>
</dbReference>
<evidence type="ECO:0000313" key="5">
    <source>
        <dbReference type="Proteomes" id="UP000245021"/>
    </source>
</evidence>
<feature type="domain" description="5'-Nucleotidase C-terminal" evidence="2">
    <location>
        <begin position="591"/>
        <end position="751"/>
    </location>
</feature>
<dbReference type="Proteomes" id="UP000245021">
    <property type="component" value="Unassembled WGS sequence"/>
</dbReference>
<dbReference type="GO" id="GO:0008768">
    <property type="term" value="F:UDP-sugar diphosphatase activity"/>
    <property type="evidence" value="ECO:0007669"/>
    <property type="project" value="TreeGrafter"/>
</dbReference>
<evidence type="ECO:0000259" key="3">
    <source>
        <dbReference type="Pfam" id="PF18885"/>
    </source>
</evidence>
<dbReference type="InterPro" id="IPR043708">
    <property type="entry name" value="DUF5648"/>
</dbReference>
<proteinExistence type="predicted"/>
<dbReference type="GO" id="GO:0009166">
    <property type="term" value="P:nucleotide catabolic process"/>
    <property type="evidence" value="ECO:0007669"/>
    <property type="project" value="InterPro"/>
</dbReference>
<feature type="signal peptide" evidence="1">
    <location>
        <begin position="1"/>
        <end position="26"/>
    </location>
</feature>
<dbReference type="InterPro" id="IPR008334">
    <property type="entry name" value="5'-Nucleotdase_C"/>
</dbReference>
<keyword evidence="5" id="KW-1185">Reference proteome</keyword>
<keyword evidence="1" id="KW-0732">Signal</keyword>
<sequence length="799" mass="85401">MKTAVKIGFATTAVMSLSLVGLTAHAESSKPQDVYRLYNKVNHAHLWTSSSYENSQLPKIDKNWTAEGKAWQQPSSGSAIYRLYNPKSGEHLYTSSSYEKTVLTGQGWTAEGISFHSADKSGQAVYRLYNPAAGVGSHLNTASSYERDVLVKEHGWKYEGIAWYAYKQASPQAEKVPVQILGINDFHGNVATANQKVTLPAITGDPTGKTTDYTGTAAMLAGYLNQASSQYLSENKNGLSLRLEAGDMISASPAQSALIYDQPTIAALHAMKIQVGTLGNHEFDKGLPQLNTIMQGKNPVSNPTSNLDKLAAGFYNQFSSDQLSGGYQIVVANLTNKSDGKIPNGYKPYTILNQKTANGTTVKIGVIGVITQETPSIVLKDKVEAYNFGDPSEAIAKYSKELQAQGINAIVVLGHTASDNTDNDPNKPVYGETADIINKLDKIDPSNSVDLYVAGHSHTFTNGVVGKIRVVQALSFGMAFDNVNATYDTKTQDFTATPTAKIVPTTSYSIDGNGQRTDASVKADATVENIVDKASAITDQIANQPIGKYADGATYRPGNPILSSGRGGKAFLPVSGLPDISGINGSPNISPTDLGESLLGQFITKAQYDAANANNVKVDVAFTNNGGIRADLKKNDDGTITWGQAQAVQPFRNVIQVVNMTGREILAALNEQTYHAPDAGSGSGLFLQEYGIKYSVTTNPDLASGVHPNQSPYVVSKMSFLDGSPVELDKSYHVAINNFLRGGGDGFEAFARPTVTDVTGFQVDDTDIFVNAIQQLGTIPADSSFQQEKSFDSTGSPLK</sequence>
<gene>
    <name evidence="4" type="ORF">NtB2_01292</name>
</gene>